<protein>
    <submittedName>
        <fullName evidence="2">MarR family transcriptional regulator</fullName>
    </submittedName>
</protein>
<dbReference type="InterPro" id="IPR039422">
    <property type="entry name" value="MarR/SlyA-like"/>
</dbReference>
<gene>
    <name evidence="2" type="ORF">ESP51_06480</name>
</gene>
<evidence type="ECO:0000313" key="3">
    <source>
        <dbReference type="Proteomes" id="UP000293865"/>
    </source>
</evidence>
<comment type="caution">
    <text evidence="2">The sequence shown here is derived from an EMBL/GenBank/DDBJ whole genome shotgun (WGS) entry which is preliminary data.</text>
</comment>
<dbReference type="RefSeq" id="WP_129520085.1">
    <property type="nucleotide sequence ID" value="NZ_SDPN01000008.1"/>
</dbReference>
<evidence type="ECO:0000313" key="2">
    <source>
        <dbReference type="EMBL" id="RXZ72012.1"/>
    </source>
</evidence>
<dbReference type="Gene3D" id="1.10.10.10">
    <property type="entry name" value="Winged helix-like DNA-binding domain superfamily/Winged helix DNA-binding domain"/>
    <property type="match status" value="1"/>
</dbReference>
<evidence type="ECO:0000259" key="1">
    <source>
        <dbReference type="PROSITE" id="PS50995"/>
    </source>
</evidence>
<dbReference type="Proteomes" id="UP000293865">
    <property type="component" value="Unassembled WGS sequence"/>
</dbReference>
<name>A0A4Q2L6F8_9MICO</name>
<dbReference type="GO" id="GO:0006950">
    <property type="term" value="P:response to stress"/>
    <property type="evidence" value="ECO:0007669"/>
    <property type="project" value="TreeGrafter"/>
</dbReference>
<dbReference type="InterPro" id="IPR000835">
    <property type="entry name" value="HTH_MarR-typ"/>
</dbReference>
<dbReference type="PROSITE" id="PS50995">
    <property type="entry name" value="HTH_MARR_2"/>
    <property type="match status" value="1"/>
</dbReference>
<dbReference type="SUPFAM" id="SSF46785">
    <property type="entry name" value="Winged helix' DNA-binding domain"/>
    <property type="match status" value="1"/>
</dbReference>
<dbReference type="PRINTS" id="PR00598">
    <property type="entry name" value="HTHMARR"/>
</dbReference>
<proteinExistence type="predicted"/>
<organism evidence="2 3">
    <name type="scientific">Agromyces albus</name>
    <dbReference type="NCBI Taxonomy" id="205332"/>
    <lineage>
        <taxon>Bacteria</taxon>
        <taxon>Bacillati</taxon>
        <taxon>Actinomycetota</taxon>
        <taxon>Actinomycetes</taxon>
        <taxon>Micrococcales</taxon>
        <taxon>Microbacteriaceae</taxon>
        <taxon>Agromyces</taxon>
    </lineage>
</organism>
<feature type="domain" description="HTH marR-type" evidence="1">
    <location>
        <begin position="1"/>
        <end position="135"/>
    </location>
</feature>
<dbReference type="Pfam" id="PF01047">
    <property type="entry name" value="MarR"/>
    <property type="match status" value="1"/>
</dbReference>
<dbReference type="PANTHER" id="PTHR33164">
    <property type="entry name" value="TRANSCRIPTIONAL REGULATOR, MARR FAMILY"/>
    <property type="match status" value="1"/>
</dbReference>
<dbReference type="OrthoDB" id="2600321at2"/>
<reference evidence="2 3" key="1">
    <citation type="submission" date="2019-01" db="EMBL/GenBank/DDBJ databases">
        <title>Agromyces.</title>
        <authorList>
            <person name="Li J."/>
        </authorList>
    </citation>
    <scope>NUCLEOTIDE SEQUENCE [LARGE SCALE GENOMIC DNA]</scope>
    <source>
        <strain evidence="2 3">DSM 15934</strain>
    </source>
</reference>
<keyword evidence="3" id="KW-1185">Reference proteome</keyword>
<dbReference type="InterPro" id="IPR036390">
    <property type="entry name" value="WH_DNA-bd_sf"/>
</dbReference>
<dbReference type="InterPro" id="IPR036388">
    <property type="entry name" value="WH-like_DNA-bd_sf"/>
</dbReference>
<dbReference type="EMBL" id="SDPN01000008">
    <property type="protein sequence ID" value="RXZ72012.1"/>
    <property type="molecule type" value="Genomic_DNA"/>
</dbReference>
<sequence length="149" mass="16441">MNFERLRLTILAVQREGNRMLAERLRPLGVTPAQAEILTVLGERGPISLRTLGELIVCEVGSPSRAVDLLVTRGWVERMPSSRDRRSIELSLSDSGQSLLPRVREATVQIDAMLEESIGSREAARLLEALQRVLGESPSAASLERRLGD</sequence>
<dbReference type="AlphaFoldDB" id="A0A4Q2L6F8"/>
<dbReference type="PANTHER" id="PTHR33164:SF43">
    <property type="entry name" value="HTH-TYPE TRANSCRIPTIONAL REPRESSOR YETL"/>
    <property type="match status" value="1"/>
</dbReference>
<dbReference type="GO" id="GO:0003700">
    <property type="term" value="F:DNA-binding transcription factor activity"/>
    <property type="evidence" value="ECO:0007669"/>
    <property type="project" value="InterPro"/>
</dbReference>
<accession>A0A4Q2L6F8</accession>
<dbReference type="SMART" id="SM00347">
    <property type="entry name" value="HTH_MARR"/>
    <property type="match status" value="1"/>
</dbReference>